<feature type="compositionally biased region" description="Low complexity" evidence="8">
    <location>
        <begin position="712"/>
        <end position="729"/>
    </location>
</feature>
<evidence type="ECO:0000256" key="7">
    <source>
        <dbReference type="SAM" id="Coils"/>
    </source>
</evidence>
<feature type="region of interest" description="Disordered" evidence="8">
    <location>
        <begin position="746"/>
        <end position="849"/>
    </location>
</feature>
<feature type="transmembrane region" description="Helical" evidence="9">
    <location>
        <begin position="412"/>
        <end position="436"/>
    </location>
</feature>
<dbReference type="PROSITE" id="PS00216">
    <property type="entry name" value="SUGAR_TRANSPORT_1"/>
    <property type="match status" value="1"/>
</dbReference>
<dbReference type="PANTHER" id="PTHR48020:SF12">
    <property type="entry name" value="PROTON MYO-INOSITOL COTRANSPORTER"/>
    <property type="match status" value="1"/>
</dbReference>
<feature type="compositionally biased region" description="Low complexity" evidence="8">
    <location>
        <begin position="204"/>
        <end position="225"/>
    </location>
</feature>
<comment type="similarity">
    <text evidence="2">Belongs to the major facilitator superfamily. Sugar transporter (TC 2.A.1.1) family.</text>
</comment>
<dbReference type="Pfam" id="PF00083">
    <property type="entry name" value="Sugar_tr"/>
    <property type="match status" value="1"/>
</dbReference>
<keyword evidence="6 9" id="KW-0472">Membrane</keyword>
<feature type="transmembrane region" description="Helical" evidence="9">
    <location>
        <begin position="386"/>
        <end position="406"/>
    </location>
</feature>
<evidence type="ECO:0000256" key="5">
    <source>
        <dbReference type="ARBA" id="ARBA00022989"/>
    </source>
</evidence>
<dbReference type="InterPro" id="IPR050814">
    <property type="entry name" value="Myo-inositol_Transporter"/>
</dbReference>
<evidence type="ECO:0000256" key="2">
    <source>
        <dbReference type="ARBA" id="ARBA00010992"/>
    </source>
</evidence>
<feature type="compositionally biased region" description="Basic and acidic residues" evidence="8">
    <location>
        <begin position="30"/>
        <end position="41"/>
    </location>
</feature>
<keyword evidence="7" id="KW-0175">Coiled coil</keyword>
<evidence type="ECO:0000256" key="8">
    <source>
        <dbReference type="SAM" id="MobiDB-lite"/>
    </source>
</evidence>
<name>A0A150GLL9_GONPE</name>
<dbReference type="Proteomes" id="UP000075714">
    <property type="component" value="Unassembled WGS sequence"/>
</dbReference>
<feature type="compositionally biased region" description="Low complexity" evidence="8">
    <location>
        <begin position="686"/>
        <end position="700"/>
    </location>
</feature>
<feature type="region of interest" description="Disordered" evidence="8">
    <location>
        <begin position="584"/>
        <end position="733"/>
    </location>
</feature>
<accession>A0A150GLL9</accession>
<feature type="region of interest" description="Disordered" evidence="8">
    <location>
        <begin position="30"/>
        <end position="148"/>
    </location>
</feature>
<dbReference type="InterPro" id="IPR005829">
    <property type="entry name" value="Sugar_transporter_CS"/>
</dbReference>
<reference evidence="11" key="1">
    <citation type="journal article" date="2016" name="Nat. Commun.">
        <title>The Gonium pectorale genome demonstrates co-option of cell cycle regulation during the evolution of multicellularity.</title>
        <authorList>
            <person name="Hanschen E.R."/>
            <person name="Marriage T.N."/>
            <person name="Ferris P.J."/>
            <person name="Hamaji T."/>
            <person name="Toyoda A."/>
            <person name="Fujiyama A."/>
            <person name="Neme R."/>
            <person name="Noguchi H."/>
            <person name="Minakuchi Y."/>
            <person name="Suzuki M."/>
            <person name="Kawai-Toyooka H."/>
            <person name="Smith D.R."/>
            <person name="Sparks H."/>
            <person name="Anderson J."/>
            <person name="Bakaric R."/>
            <person name="Luria V."/>
            <person name="Karger A."/>
            <person name="Kirschner M.W."/>
            <person name="Durand P.M."/>
            <person name="Michod R.E."/>
            <person name="Nozaki H."/>
            <person name="Olson B.J."/>
        </authorList>
    </citation>
    <scope>NUCLEOTIDE SEQUENCE [LARGE SCALE GENOMIC DNA]</scope>
    <source>
        <strain evidence="11">NIES-2863</strain>
    </source>
</reference>
<dbReference type="InterPro" id="IPR005828">
    <property type="entry name" value="MFS_sugar_transport-like"/>
</dbReference>
<feature type="coiled-coil region" evidence="7">
    <location>
        <begin position="1331"/>
        <end position="1383"/>
    </location>
</feature>
<feature type="transmembrane region" description="Helical" evidence="9">
    <location>
        <begin position="324"/>
        <end position="345"/>
    </location>
</feature>
<evidence type="ECO:0000256" key="3">
    <source>
        <dbReference type="ARBA" id="ARBA00022448"/>
    </source>
</evidence>
<dbReference type="GO" id="GO:0022857">
    <property type="term" value="F:transmembrane transporter activity"/>
    <property type="evidence" value="ECO:0007669"/>
    <property type="project" value="InterPro"/>
</dbReference>
<feature type="compositionally biased region" description="Acidic residues" evidence="8">
    <location>
        <begin position="1522"/>
        <end position="1531"/>
    </location>
</feature>
<evidence type="ECO:0000256" key="6">
    <source>
        <dbReference type="ARBA" id="ARBA00023136"/>
    </source>
</evidence>
<feature type="compositionally biased region" description="Basic and acidic residues" evidence="8">
    <location>
        <begin position="1467"/>
        <end position="1478"/>
    </location>
</feature>
<evidence type="ECO:0008006" key="12">
    <source>
        <dbReference type="Google" id="ProtNLM"/>
    </source>
</evidence>
<feature type="compositionally biased region" description="Basic and acidic residues" evidence="8">
    <location>
        <begin position="113"/>
        <end position="125"/>
    </location>
</feature>
<evidence type="ECO:0000256" key="4">
    <source>
        <dbReference type="ARBA" id="ARBA00022692"/>
    </source>
</evidence>
<comment type="caution">
    <text evidence="10">The sequence shown here is derived from an EMBL/GenBank/DDBJ whole genome shotgun (WGS) entry which is preliminary data.</text>
</comment>
<keyword evidence="11" id="KW-1185">Reference proteome</keyword>
<feature type="compositionally biased region" description="Low complexity" evidence="8">
    <location>
        <begin position="75"/>
        <end position="101"/>
    </location>
</feature>
<comment type="subcellular location">
    <subcellularLocation>
        <location evidence="1">Membrane</location>
        <topology evidence="1">Multi-pass membrane protein</topology>
    </subcellularLocation>
</comment>
<evidence type="ECO:0000256" key="1">
    <source>
        <dbReference type="ARBA" id="ARBA00004141"/>
    </source>
</evidence>
<protein>
    <recommendedName>
        <fullName evidence="12">Major facilitator superfamily (MFS) profile domain-containing protein</fullName>
    </recommendedName>
</protein>
<feature type="transmembrane region" description="Helical" evidence="9">
    <location>
        <begin position="296"/>
        <end position="317"/>
    </location>
</feature>
<dbReference type="EMBL" id="LSYV01000016">
    <property type="protein sequence ID" value="KXZ50704.1"/>
    <property type="molecule type" value="Genomic_DNA"/>
</dbReference>
<feature type="compositionally biased region" description="Acidic residues" evidence="8">
    <location>
        <begin position="1479"/>
        <end position="1493"/>
    </location>
</feature>
<dbReference type="InterPro" id="IPR036259">
    <property type="entry name" value="MFS_trans_sf"/>
</dbReference>
<evidence type="ECO:0000313" key="10">
    <source>
        <dbReference type="EMBL" id="KXZ50704.1"/>
    </source>
</evidence>
<evidence type="ECO:0000256" key="9">
    <source>
        <dbReference type="SAM" id="Phobius"/>
    </source>
</evidence>
<feature type="region of interest" description="Disordered" evidence="8">
    <location>
        <begin position="1430"/>
        <end position="1531"/>
    </location>
</feature>
<dbReference type="STRING" id="33097.A0A150GLL9"/>
<sequence>MLDGFGLSLVGEAAARAAEDELLQLWARQQPDRGAELEARRQLWRSRQQQAGGRLGRLGFWSVGPSPGRPRRPLLEPIPEESSPSRRSSASLRSMPSNGTGLASGGGSGPLELEPRGGGDGRSGESESLLQQGRGDANGLENGPAVSREGASAPYAAAAAGSGLGVVGGGPLGLPGDEGDERERLLSAQLDDVEELGAQEEAVARGASSAAASTSGAGQAPSSGALGDDRSFLAALVSLLGEVRDLARGPERRALWLALGLAFFDQAAASTAIINYAPSLLSRLARGMAGDDGGAMLYTVAIGGAKAVGVVTALLTVDRFGRRPLLIAGALASAAALAAVSVAAAGGSAPLLAGSMCIFTFCFSVSWAGLYWVVVSELFSMSAKSAGTSAATGLLFLTGAVTNFVFLSLEDAMGAAVFLLFAAICLASAAYVWALLPETKGRTLAEVESMLTQAGACGASGRGQELGAVPLSGSGSGIGGSGGSSSGGGGAEGWLAPSGPADAGVVVAGTAMGMGGAQGRADGREPDQPASGVSAAYQSWIQLRDAGRRSLSQRYVLQPNLSVSSLNSLGGSLSQADLASLTTGAPFDREGSMTSGPPSAMGSTAPSPPQSSGTLALPGSWGASGPPSGNGTGALSPSSFLVPTPPQRTPSGQLGSFFVPKPLPAQEQQPGDGSEEREAISSSANGLGEEPAGAPATAAGGERDGGDGGCGDEAAAGSSSFEASANGNGHHNGSHAAAMACGGANPDGASAADANAASTGSPRSAFAGVDPAGWDDPSPATPGSSLPGYVDVGEEGGRDGAAPLPPPPVGEELAAYGHSRSLSLADGLDSQRPPGSPGGGPAGGRLQAAVRAREVRRLDSSANASDGGAAISLHEGMGFAPAAYPEVTVEDVCEGGDGGEGDLGLGVEYDDRDELAGEHPAAAPTAMSMVPDLSPHPNGSVSEAPAAAAEAAEATAVDSASSSYYSQYYYQQYAYLYQYALGQGYSEGDAVTYAQYYAAQYAAQYESAAPQGQLGGDQAPAAEGGDQAAAVSAVGGVTSAAEGPALAAGAAEAPHHAGPGETYVADVTVAGWEPQPQAQAQHEELPAWQAVAQEAAAGPFDAFIVSEELGTCGSGGDSRGHSSVHLAVCAGTQGFGELVQRHSGGGGPNAALDARPAVAFQPAPLPHDLTAAAVAAAQQHQHHQSAVTAAVTAAAAAVTAADDSHLQPVGAAVGRAEVAGTGFASPRATSGPSGAPVAPHLLLGLGSAGAKRLTQLSSAASAAVASLGATVAASALSAASGDRGSFLLEAGLSEDDFERIMHPESGAAARAEAEAQLAAVTADRDGLVVALASERAEKESLAAALAAARSESEELRSRYASRFEALSSELEVTRGSLAELQSEHDELLLCLGQESTKVSVLVEALRDMGGDPDPMIERIEAEYETMGAGEAEDGEDQGEDEAGDAQAEEGEAAPAGEGWEGEEAPEGEARDGEAKVQDVEQEEGGQGGEEEQVQEQSAQQDGAGLADLEVDGAGEGWGGAELDLELEAAGV</sequence>
<feature type="compositionally biased region" description="Low complexity" evidence="8">
    <location>
        <begin position="1494"/>
        <end position="1503"/>
    </location>
</feature>
<evidence type="ECO:0000313" key="11">
    <source>
        <dbReference type="Proteomes" id="UP000075714"/>
    </source>
</evidence>
<feature type="region of interest" description="Disordered" evidence="8">
    <location>
        <begin position="200"/>
        <end position="225"/>
    </location>
</feature>
<dbReference type="GO" id="GO:0016020">
    <property type="term" value="C:membrane"/>
    <property type="evidence" value="ECO:0007669"/>
    <property type="project" value="UniProtKB-SubCell"/>
</dbReference>
<organism evidence="10 11">
    <name type="scientific">Gonium pectorale</name>
    <name type="common">Green alga</name>
    <dbReference type="NCBI Taxonomy" id="33097"/>
    <lineage>
        <taxon>Eukaryota</taxon>
        <taxon>Viridiplantae</taxon>
        <taxon>Chlorophyta</taxon>
        <taxon>core chlorophytes</taxon>
        <taxon>Chlorophyceae</taxon>
        <taxon>CS clade</taxon>
        <taxon>Chlamydomonadales</taxon>
        <taxon>Volvocaceae</taxon>
        <taxon>Gonium</taxon>
    </lineage>
</organism>
<keyword evidence="5 9" id="KW-1133">Transmembrane helix</keyword>
<feature type="transmembrane region" description="Helical" evidence="9">
    <location>
        <begin position="254"/>
        <end position="276"/>
    </location>
</feature>
<keyword evidence="3" id="KW-0813">Transport</keyword>
<dbReference type="Gene3D" id="1.20.1250.20">
    <property type="entry name" value="MFS general substrate transporter like domains"/>
    <property type="match status" value="1"/>
</dbReference>
<dbReference type="SUPFAM" id="SSF103473">
    <property type="entry name" value="MFS general substrate transporter"/>
    <property type="match status" value="1"/>
</dbReference>
<feature type="compositionally biased region" description="Low complexity" evidence="8">
    <location>
        <begin position="746"/>
        <end position="762"/>
    </location>
</feature>
<feature type="compositionally biased region" description="Acidic residues" evidence="8">
    <location>
        <begin position="1430"/>
        <end position="1451"/>
    </location>
</feature>
<feature type="compositionally biased region" description="Polar residues" evidence="8">
    <location>
        <begin position="592"/>
        <end position="614"/>
    </location>
</feature>
<feature type="compositionally biased region" description="Low complexity" evidence="8">
    <location>
        <begin position="618"/>
        <end position="629"/>
    </location>
</feature>
<feature type="transmembrane region" description="Helical" evidence="9">
    <location>
        <begin position="351"/>
        <end position="374"/>
    </location>
</feature>
<dbReference type="OrthoDB" id="5296287at2759"/>
<gene>
    <name evidence="10" type="ORF">GPECTOR_15g388</name>
</gene>
<feature type="region of interest" description="Disordered" evidence="8">
    <location>
        <begin position="926"/>
        <end position="945"/>
    </location>
</feature>
<proteinExistence type="inferred from homology"/>
<dbReference type="PANTHER" id="PTHR48020">
    <property type="entry name" value="PROTON MYO-INOSITOL COTRANSPORTER"/>
    <property type="match status" value="1"/>
</dbReference>
<keyword evidence="4 9" id="KW-0812">Transmembrane</keyword>